<dbReference type="InterPro" id="IPR036053">
    <property type="entry name" value="PABP-dom"/>
</dbReference>
<evidence type="ECO:0000256" key="1">
    <source>
        <dbReference type="ARBA" id="ARBA00022723"/>
    </source>
</evidence>
<dbReference type="PROSITE" id="PS50865">
    <property type="entry name" value="ZF_MYND_2"/>
    <property type="match status" value="1"/>
</dbReference>
<sequence length="255" mass="28325">MKDPIWDPSHVLPTAYSKPSAPSTWADVLQTVERYEAQWSNLTAEQYPESSDERQVIGSLRVSLQPYAEKTSRCAHCGTVAQCKRCSACKVVRYCSPACSKSGWAVHKKLCKQLRAKAAAASPKEPGMGAGGTSMGERLFGLIDAIQPEYARSFTDSILETLNDAGLLQLLEDPDNLKSLIDREMDDTQKYIQGHPNKFPEYYTGKYGLLCKCEGTCARFKATQERFHMTGGTGEEMMDIMVTHSMSNMSKNPFI</sequence>
<dbReference type="Pfam" id="PF00658">
    <property type="entry name" value="MLLE"/>
    <property type="match status" value="1"/>
</dbReference>
<reference evidence="6 7" key="1">
    <citation type="journal article" date="2023" name="Commun. Biol.">
        <title>Genome analysis of Parmales, the sister group of diatoms, reveals the evolutionary specialization of diatoms from phago-mixotrophs to photoautotrophs.</title>
        <authorList>
            <person name="Ban H."/>
            <person name="Sato S."/>
            <person name="Yoshikawa S."/>
            <person name="Yamada K."/>
            <person name="Nakamura Y."/>
            <person name="Ichinomiya M."/>
            <person name="Sato N."/>
            <person name="Blanc-Mathieu R."/>
            <person name="Endo H."/>
            <person name="Kuwata A."/>
            <person name="Ogata H."/>
        </authorList>
    </citation>
    <scope>NUCLEOTIDE SEQUENCE [LARGE SCALE GENOMIC DNA]</scope>
</reference>
<dbReference type="InterPro" id="IPR002004">
    <property type="entry name" value="PABP_HYD_C"/>
</dbReference>
<gene>
    <name evidence="6" type="ORF">TeGR_g9592</name>
</gene>
<organism evidence="6 7">
    <name type="scientific">Tetraparma gracilis</name>
    <dbReference type="NCBI Taxonomy" id="2962635"/>
    <lineage>
        <taxon>Eukaryota</taxon>
        <taxon>Sar</taxon>
        <taxon>Stramenopiles</taxon>
        <taxon>Ochrophyta</taxon>
        <taxon>Bolidophyceae</taxon>
        <taxon>Parmales</taxon>
        <taxon>Triparmaceae</taxon>
        <taxon>Tetraparma</taxon>
    </lineage>
</organism>
<dbReference type="InterPro" id="IPR002893">
    <property type="entry name" value="Znf_MYND"/>
</dbReference>
<comment type="caution">
    <text evidence="6">The sequence shown here is derived from an EMBL/GenBank/DDBJ whole genome shotgun (WGS) entry which is preliminary data.</text>
</comment>
<name>A0ABQ6N3A0_9STRA</name>
<dbReference type="SUPFAM" id="SSF63570">
    <property type="entry name" value="PABC (PABP) domain"/>
    <property type="match status" value="1"/>
</dbReference>
<accession>A0ABQ6N3A0</accession>
<evidence type="ECO:0000259" key="5">
    <source>
        <dbReference type="PROSITE" id="PS50865"/>
    </source>
</evidence>
<dbReference type="SUPFAM" id="SSF144232">
    <property type="entry name" value="HIT/MYND zinc finger-like"/>
    <property type="match status" value="1"/>
</dbReference>
<keyword evidence="1" id="KW-0479">Metal-binding</keyword>
<keyword evidence="7" id="KW-1185">Reference proteome</keyword>
<evidence type="ECO:0000256" key="2">
    <source>
        <dbReference type="ARBA" id="ARBA00022771"/>
    </source>
</evidence>
<evidence type="ECO:0000256" key="3">
    <source>
        <dbReference type="ARBA" id="ARBA00022833"/>
    </source>
</evidence>
<evidence type="ECO:0000313" key="6">
    <source>
        <dbReference type="EMBL" id="GMI39128.1"/>
    </source>
</evidence>
<protein>
    <recommendedName>
        <fullName evidence="5">MYND-type domain-containing protein</fullName>
    </recommendedName>
</protein>
<proteinExistence type="predicted"/>
<dbReference type="Gene3D" id="1.10.1900.10">
    <property type="entry name" value="c-terminal domain of poly(a) binding protein"/>
    <property type="match status" value="1"/>
</dbReference>
<dbReference type="Pfam" id="PF01753">
    <property type="entry name" value="zf-MYND"/>
    <property type="match status" value="1"/>
</dbReference>
<evidence type="ECO:0000313" key="7">
    <source>
        <dbReference type="Proteomes" id="UP001165060"/>
    </source>
</evidence>
<dbReference type="PROSITE" id="PS01360">
    <property type="entry name" value="ZF_MYND_1"/>
    <property type="match status" value="1"/>
</dbReference>
<evidence type="ECO:0000256" key="4">
    <source>
        <dbReference type="PROSITE-ProRule" id="PRU00134"/>
    </source>
</evidence>
<feature type="domain" description="MYND-type" evidence="5">
    <location>
        <begin position="74"/>
        <end position="111"/>
    </location>
</feature>
<keyword evidence="2 4" id="KW-0863">Zinc-finger</keyword>
<dbReference type="Gene3D" id="6.10.140.2220">
    <property type="match status" value="1"/>
</dbReference>
<keyword evidence="3" id="KW-0862">Zinc</keyword>
<dbReference type="EMBL" id="BRYB01002070">
    <property type="protein sequence ID" value="GMI39128.1"/>
    <property type="molecule type" value="Genomic_DNA"/>
</dbReference>
<dbReference type="Proteomes" id="UP001165060">
    <property type="component" value="Unassembled WGS sequence"/>
</dbReference>